<reference evidence="1 2" key="2">
    <citation type="journal article" date="2013" name="Genome Announc.">
        <title>Genome Sequence of Growth-Improving Paenibacillus mucilaginosus Strain KNP414.</title>
        <authorList>
            <person name="Lu J.J."/>
            <person name="Wang J.F."/>
            <person name="Hu X.F."/>
        </authorList>
    </citation>
    <scope>NUCLEOTIDE SEQUENCE [LARGE SCALE GENOMIC DNA]</scope>
    <source>
        <strain evidence="1 2">KNP414</strain>
    </source>
</reference>
<dbReference type="PATRIC" id="fig|1036673.3.peg.4856"/>
<reference evidence="2" key="1">
    <citation type="submission" date="2011-06" db="EMBL/GenBank/DDBJ databases">
        <title>Complete genome sequence of Paenibacillus mucilaginosus KNP414.</title>
        <authorList>
            <person name="Wang J."/>
            <person name="Hu S."/>
            <person name="Hu X."/>
            <person name="Zhang B."/>
            <person name="Dong D."/>
            <person name="Zhang S."/>
            <person name="Zhao K."/>
            <person name="Wu D."/>
        </authorList>
    </citation>
    <scope>NUCLEOTIDE SEQUENCE [LARGE SCALE GENOMIC DNA]</scope>
    <source>
        <strain evidence="2">KNP414</strain>
    </source>
</reference>
<gene>
    <name evidence="1" type="ordered locus">KNP414_05245</name>
</gene>
<dbReference type="HOGENOM" id="CLU_3273794_0_0_9"/>
<proteinExistence type="predicted"/>
<dbReference type="KEGG" id="pms:KNP414_05245"/>
<dbReference type="AlphaFoldDB" id="F8FC08"/>
<organism evidence="1 2">
    <name type="scientific">Paenibacillus mucilaginosus (strain KNP414)</name>
    <dbReference type="NCBI Taxonomy" id="1036673"/>
    <lineage>
        <taxon>Bacteria</taxon>
        <taxon>Bacillati</taxon>
        <taxon>Bacillota</taxon>
        <taxon>Bacilli</taxon>
        <taxon>Bacillales</taxon>
        <taxon>Paenibacillaceae</taxon>
        <taxon>Paenibacillus</taxon>
    </lineage>
</organism>
<protein>
    <submittedName>
        <fullName evidence="1">Uncharacterized protein</fullName>
    </submittedName>
</protein>
<dbReference type="EMBL" id="CP002869">
    <property type="protein sequence ID" value="AEI43769.1"/>
    <property type="molecule type" value="Genomic_DNA"/>
</dbReference>
<dbReference type="Proteomes" id="UP000006620">
    <property type="component" value="Chromosome"/>
</dbReference>
<sequence>MPAEAATNRCMRGGRFVALQGSLNGLLFFCDGASQYRELLV</sequence>
<name>F8FC08_PAEMK</name>
<evidence type="ECO:0000313" key="1">
    <source>
        <dbReference type="EMBL" id="AEI43769.1"/>
    </source>
</evidence>
<evidence type="ECO:0000313" key="2">
    <source>
        <dbReference type="Proteomes" id="UP000006620"/>
    </source>
</evidence>
<accession>F8FC08</accession>